<comment type="caution">
    <text evidence="1">The sequence shown here is derived from an EMBL/GenBank/DDBJ whole genome shotgun (WGS) entry which is preliminary data.</text>
</comment>
<evidence type="ECO:0000313" key="1">
    <source>
        <dbReference type="EMBL" id="KAJ3835597.1"/>
    </source>
</evidence>
<dbReference type="AlphaFoldDB" id="A0AA38P3F1"/>
<reference evidence="1" key="1">
    <citation type="submission" date="2022-08" db="EMBL/GenBank/DDBJ databases">
        <authorList>
            <consortium name="DOE Joint Genome Institute"/>
            <person name="Min B."/>
            <person name="Riley R."/>
            <person name="Sierra-Patev S."/>
            <person name="Naranjo-Ortiz M."/>
            <person name="Looney B."/>
            <person name="Konkel Z."/>
            <person name="Slot J.C."/>
            <person name="Sakamoto Y."/>
            <person name="Steenwyk J.L."/>
            <person name="Rokas A."/>
            <person name="Carro J."/>
            <person name="Camarero S."/>
            <person name="Ferreira P."/>
            <person name="Molpeceres G."/>
            <person name="Ruiz-Duenas F.J."/>
            <person name="Serrano A."/>
            <person name="Henrissat B."/>
            <person name="Drula E."/>
            <person name="Hughes K.W."/>
            <person name="Mata J.L."/>
            <person name="Ishikawa N.K."/>
            <person name="Vargas-Isla R."/>
            <person name="Ushijima S."/>
            <person name="Smith C.A."/>
            <person name="Ahrendt S."/>
            <person name="Andreopoulos W."/>
            <person name="He G."/>
            <person name="Labutti K."/>
            <person name="Lipzen A."/>
            <person name="Ng V."/>
            <person name="Sandor L."/>
            <person name="Barry K."/>
            <person name="Martinez A.T."/>
            <person name="Xiao Y."/>
            <person name="Gibbons J.G."/>
            <person name="Terashima K."/>
            <person name="Hibbett D.S."/>
            <person name="Grigoriev I.V."/>
        </authorList>
    </citation>
    <scope>NUCLEOTIDE SEQUENCE</scope>
    <source>
        <strain evidence="1">TFB9207</strain>
    </source>
</reference>
<dbReference type="SUPFAM" id="SSF52047">
    <property type="entry name" value="RNI-like"/>
    <property type="match status" value="1"/>
</dbReference>
<organism evidence="1 2">
    <name type="scientific">Lentinula raphanica</name>
    <dbReference type="NCBI Taxonomy" id="153919"/>
    <lineage>
        <taxon>Eukaryota</taxon>
        <taxon>Fungi</taxon>
        <taxon>Dikarya</taxon>
        <taxon>Basidiomycota</taxon>
        <taxon>Agaricomycotina</taxon>
        <taxon>Agaricomycetes</taxon>
        <taxon>Agaricomycetidae</taxon>
        <taxon>Agaricales</taxon>
        <taxon>Marasmiineae</taxon>
        <taxon>Omphalotaceae</taxon>
        <taxon>Lentinula</taxon>
    </lineage>
</organism>
<keyword evidence="2" id="KW-1185">Reference proteome</keyword>
<evidence type="ECO:0000313" key="2">
    <source>
        <dbReference type="Proteomes" id="UP001163846"/>
    </source>
</evidence>
<dbReference type="EMBL" id="MU806395">
    <property type="protein sequence ID" value="KAJ3835597.1"/>
    <property type="molecule type" value="Genomic_DNA"/>
</dbReference>
<accession>A0AA38P3F1</accession>
<dbReference type="Proteomes" id="UP001163846">
    <property type="component" value="Unassembled WGS sequence"/>
</dbReference>
<proteinExistence type="predicted"/>
<gene>
    <name evidence="1" type="ORF">F5878DRAFT_627429</name>
</gene>
<name>A0AA38P3F1_9AGAR</name>
<dbReference type="InterPro" id="IPR032675">
    <property type="entry name" value="LRR_dom_sf"/>
</dbReference>
<dbReference type="Gene3D" id="3.80.10.10">
    <property type="entry name" value="Ribonuclease Inhibitor"/>
    <property type="match status" value="1"/>
</dbReference>
<protein>
    <recommendedName>
        <fullName evidence="3">F-box domain-containing protein</fullName>
    </recommendedName>
</protein>
<sequence>MLATSRTWDLSLSPFVKLVGTNHAPSPDQLLDLKTLLIKPCAELERLEVEIARALCEKEKIKNFIEAHRALMSPVRQIPDEVLGEIFVHCLPTDRNAIRSLDEAPLLLTTICRDWRRVALNTHRLWSSLHIFLPPHLNNQAMSRRVTGIRTWLGRSGTLPLSISFHTRSQPVQTHFRAAATTSPDFYLDYAKLLISTIASFGDRFGDLFLSLPPLYLKMFDELSRCPFPALQHFRVRDADVYNGCYPIWSHAEGENYNTCFAPLLARMVALKSFHVSNIHVGVGGYLALPVNWGILTDLNLQSGVNEGIFPSEVSEILQRTPNLRSLYICFMLSLHHDYGLNTSTPIRKIILPHLRTMQFDVSPSRGAFEESDRIRSQVLFIFGSFSTPSLKLLAISGWNGDGIINLKSIHDHSEIPFHNLETLELALELTPEELTECLASAPELVSLQLKSMGVPPCFSDSHLSALTPSHGNPTPLCPRLAAIQIIFSMYMPETMITVTSPSILNFARSRAKTLKTFDMYFDQDPPFAEDDLAALRKLKKDGLNVRLHYADYPVTQQDSPLCGLPSDPVFQSPMQAANRNQISDMEGIYGTKYIV</sequence>
<evidence type="ECO:0008006" key="3">
    <source>
        <dbReference type="Google" id="ProtNLM"/>
    </source>
</evidence>